<dbReference type="Pfam" id="PF07963">
    <property type="entry name" value="N_methyl"/>
    <property type="match status" value="1"/>
</dbReference>
<dbReference type="InterPro" id="IPR045584">
    <property type="entry name" value="Pilin-like"/>
</dbReference>
<proteinExistence type="predicted"/>
<accession>A0A402CZ42</accession>
<dbReference type="PROSITE" id="PS00409">
    <property type="entry name" value="PROKAR_NTER_METHYL"/>
    <property type="match status" value="1"/>
</dbReference>
<protein>
    <submittedName>
        <fullName evidence="1">Uncharacterized protein</fullName>
    </submittedName>
</protein>
<dbReference type="RefSeq" id="WP_165864350.1">
    <property type="nucleotide sequence ID" value="NZ_AP025739.1"/>
</dbReference>
<dbReference type="Gene3D" id="3.30.700.10">
    <property type="entry name" value="Glycoprotein, Type 4 Pilin"/>
    <property type="match status" value="1"/>
</dbReference>
<dbReference type="NCBIfam" id="TIGR02532">
    <property type="entry name" value="IV_pilin_GFxxxE"/>
    <property type="match status" value="1"/>
</dbReference>
<keyword evidence="2" id="KW-1185">Reference proteome</keyword>
<evidence type="ECO:0000313" key="1">
    <source>
        <dbReference type="EMBL" id="BDI29548.1"/>
    </source>
</evidence>
<dbReference type="InterPro" id="IPR012902">
    <property type="entry name" value="N_methyl_site"/>
</dbReference>
<dbReference type="AlphaFoldDB" id="A0A402CZ42"/>
<name>A0A402CZ42_9BACT</name>
<sequence length="283" mass="30895">MALQVNQSRLKGFTLIELLVVIAIIAILAAILFPVFAKAREKARQISCASNERQIGLGFLQYVQDYDEKYPALRRLDPPKPYATYWFDYITPYLKSLDVFKCPSNSLKEKIRFNSGDASDSPYTISYGMNPRLGEINGFDAAGAGAVSIGSVDTPASKIIIAESNALWPDVVWYNADPDYLGNTGAAETFGQPALFAGHTGLMNLVFCDGHVKAMRPTQTISDPNLPIASQFNMWGGTANATNNPTSLPQSNPPGVCADVSINCDRSEPSIFQGMQKLQAHYK</sequence>
<dbReference type="Pfam" id="PF07596">
    <property type="entry name" value="SBP_bac_10"/>
    <property type="match status" value="1"/>
</dbReference>
<dbReference type="KEGG" id="ccot:CCAX7_15990"/>
<dbReference type="PANTHER" id="PTHR30093">
    <property type="entry name" value="GENERAL SECRETION PATHWAY PROTEIN G"/>
    <property type="match status" value="1"/>
</dbReference>
<dbReference type="Proteomes" id="UP000287394">
    <property type="component" value="Chromosome"/>
</dbReference>
<reference evidence="1 2" key="1">
    <citation type="journal article" date="2019" name="Int. J. Syst. Evol. Microbiol.">
        <title>Capsulimonas corticalis gen. nov., sp. nov., an aerobic capsulated bacterium, of a novel bacterial order, Capsulimonadales ord. nov., of the class Armatimonadia of the phylum Armatimonadetes.</title>
        <authorList>
            <person name="Li J."/>
            <person name="Kudo C."/>
            <person name="Tonouchi A."/>
        </authorList>
    </citation>
    <scope>NUCLEOTIDE SEQUENCE [LARGE SCALE GENOMIC DNA]</scope>
    <source>
        <strain evidence="1 2">AX-7</strain>
    </source>
</reference>
<dbReference type="SUPFAM" id="SSF54523">
    <property type="entry name" value="Pili subunits"/>
    <property type="match status" value="1"/>
</dbReference>
<organism evidence="1 2">
    <name type="scientific">Capsulimonas corticalis</name>
    <dbReference type="NCBI Taxonomy" id="2219043"/>
    <lineage>
        <taxon>Bacteria</taxon>
        <taxon>Bacillati</taxon>
        <taxon>Armatimonadota</taxon>
        <taxon>Armatimonadia</taxon>
        <taxon>Capsulimonadales</taxon>
        <taxon>Capsulimonadaceae</taxon>
        <taxon>Capsulimonas</taxon>
    </lineage>
</organism>
<dbReference type="InterPro" id="IPR011453">
    <property type="entry name" value="DUF1559"/>
</dbReference>
<evidence type="ECO:0000313" key="2">
    <source>
        <dbReference type="Proteomes" id="UP000287394"/>
    </source>
</evidence>
<dbReference type="EMBL" id="AP025739">
    <property type="protein sequence ID" value="BDI29548.1"/>
    <property type="molecule type" value="Genomic_DNA"/>
</dbReference>
<gene>
    <name evidence="1" type="ORF">CCAX7_15990</name>
</gene>